<name>A0A453M8D8_AEGTS</name>
<reference evidence="2" key="1">
    <citation type="journal article" date="2014" name="Science">
        <title>Ancient hybridizations among the ancestral genomes of bread wheat.</title>
        <authorList>
            <consortium name="International Wheat Genome Sequencing Consortium,"/>
            <person name="Marcussen T."/>
            <person name="Sandve S.R."/>
            <person name="Heier L."/>
            <person name="Spannagl M."/>
            <person name="Pfeifer M."/>
            <person name="Jakobsen K.S."/>
            <person name="Wulff B.B."/>
            <person name="Steuernagel B."/>
            <person name="Mayer K.F."/>
            <person name="Olsen O.A."/>
        </authorList>
    </citation>
    <scope>NUCLEOTIDE SEQUENCE [LARGE SCALE GENOMIC DNA]</scope>
    <source>
        <strain evidence="2">cv. AL8/78</strain>
    </source>
</reference>
<dbReference type="EnsemblPlants" id="AET5Gv21090400.8">
    <property type="protein sequence ID" value="AET5Gv21090400.8"/>
    <property type="gene ID" value="AET5Gv21090400"/>
</dbReference>
<protein>
    <submittedName>
        <fullName evidence="1">Uncharacterized protein</fullName>
    </submittedName>
</protein>
<organism evidence="1 2">
    <name type="scientific">Aegilops tauschii subsp. strangulata</name>
    <name type="common">Goatgrass</name>
    <dbReference type="NCBI Taxonomy" id="200361"/>
    <lineage>
        <taxon>Eukaryota</taxon>
        <taxon>Viridiplantae</taxon>
        <taxon>Streptophyta</taxon>
        <taxon>Embryophyta</taxon>
        <taxon>Tracheophyta</taxon>
        <taxon>Spermatophyta</taxon>
        <taxon>Magnoliopsida</taxon>
        <taxon>Liliopsida</taxon>
        <taxon>Poales</taxon>
        <taxon>Poaceae</taxon>
        <taxon>BOP clade</taxon>
        <taxon>Pooideae</taxon>
        <taxon>Triticodae</taxon>
        <taxon>Triticeae</taxon>
        <taxon>Triticinae</taxon>
        <taxon>Aegilops</taxon>
    </lineage>
</organism>
<dbReference type="Gramene" id="AET5Gv21090400.8">
    <property type="protein sequence ID" value="AET5Gv21090400.8"/>
    <property type="gene ID" value="AET5Gv21090400"/>
</dbReference>
<reference evidence="2" key="2">
    <citation type="journal article" date="2017" name="Nat. Plants">
        <title>The Aegilops tauschii genome reveals multiple impacts of transposons.</title>
        <authorList>
            <person name="Zhao G."/>
            <person name="Zou C."/>
            <person name="Li K."/>
            <person name="Wang K."/>
            <person name="Li T."/>
            <person name="Gao L."/>
            <person name="Zhang X."/>
            <person name="Wang H."/>
            <person name="Yang Z."/>
            <person name="Liu X."/>
            <person name="Jiang W."/>
            <person name="Mao L."/>
            <person name="Kong X."/>
            <person name="Jiao Y."/>
            <person name="Jia J."/>
        </authorList>
    </citation>
    <scope>NUCLEOTIDE SEQUENCE [LARGE SCALE GENOMIC DNA]</scope>
    <source>
        <strain evidence="2">cv. AL8/78</strain>
    </source>
</reference>
<sequence length="56" mass="6320">MLHSAPPFRHGASRGCSLMFYLSSLLANVCKNPLYSYLKTCARHYYVCFSCTILSP</sequence>
<evidence type="ECO:0000313" key="1">
    <source>
        <dbReference type="EnsemblPlants" id="AET5Gv21090400.8"/>
    </source>
</evidence>
<accession>A0A453M8D8</accession>
<proteinExistence type="predicted"/>
<evidence type="ECO:0000313" key="2">
    <source>
        <dbReference type="Proteomes" id="UP000015105"/>
    </source>
</evidence>
<reference evidence="1" key="5">
    <citation type="journal article" date="2021" name="G3 (Bethesda)">
        <title>Aegilops tauschii genome assembly Aet v5.0 features greater sequence contiguity and improved annotation.</title>
        <authorList>
            <person name="Wang L."/>
            <person name="Zhu T."/>
            <person name="Rodriguez J.C."/>
            <person name="Deal K.R."/>
            <person name="Dubcovsky J."/>
            <person name="McGuire P.E."/>
            <person name="Lux T."/>
            <person name="Spannagl M."/>
            <person name="Mayer K.F.X."/>
            <person name="Baldrich P."/>
            <person name="Meyers B.C."/>
            <person name="Huo N."/>
            <person name="Gu Y.Q."/>
            <person name="Zhou H."/>
            <person name="Devos K.M."/>
            <person name="Bennetzen J.L."/>
            <person name="Unver T."/>
            <person name="Budak H."/>
            <person name="Gulick P.J."/>
            <person name="Galiba G."/>
            <person name="Kalapos B."/>
            <person name="Nelson D.R."/>
            <person name="Li P."/>
            <person name="You F.M."/>
            <person name="Luo M.C."/>
            <person name="Dvorak J."/>
        </authorList>
    </citation>
    <scope>NUCLEOTIDE SEQUENCE [LARGE SCALE GENOMIC DNA]</scope>
    <source>
        <strain evidence="1">cv. AL8/78</strain>
    </source>
</reference>
<reference evidence="1" key="3">
    <citation type="journal article" date="2017" name="Nature">
        <title>Genome sequence of the progenitor of the wheat D genome Aegilops tauschii.</title>
        <authorList>
            <person name="Luo M.C."/>
            <person name="Gu Y.Q."/>
            <person name="Puiu D."/>
            <person name="Wang H."/>
            <person name="Twardziok S.O."/>
            <person name="Deal K.R."/>
            <person name="Huo N."/>
            <person name="Zhu T."/>
            <person name="Wang L."/>
            <person name="Wang Y."/>
            <person name="McGuire P.E."/>
            <person name="Liu S."/>
            <person name="Long H."/>
            <person name="Ramasamy R.K."/>
            <person name="Rodriguez J.C."/>
            <person name="Van S.L."/>
            <person name="Yuan L."/>
            <person name="Wang Z."/>
            <person name="Xia Z."/>
            <person name="Xiao L."/>
            <person name="Anderson O.D."/>
            <person name="Ouyang S."/>
            <person name="Liang Y."/>
            <person name="Zimin A.V."/>
            <person name="Pertea G."/>
            <person name="Qi P."/>
            <person name="Bennetzen J.L."/>
            <person name="Dai X."/>
            <person name="Dawson M.W."/>
            <person name="Muller H.G."/>
            <person name="Kugler K."/>
            <person name="Rivarola-Duarte L."/>
            <person name="Spannagl M."/>
            <person name="Mayer K.F.X."/>
            <person name="Lu F.H."/>
            <person name="Bevan M.W."/>
            <person name="Leroy P."/>
            <person name="Li P."/>
            <person name="You F.M."/>
            <person name="Sun Q."/>
            <person name="Liu Z."/>
            <person name="Lyons E."/>
            <person name="Wicker T."/>
            <person name="Salzberg S.L."/>
            <person name="Devos K.M."/>
            <person name="Dvorak J."/>
        </authorList>
    </citation>
    <scope>NUCLEOTIDE SEQUENCE [LARGE SCALE GENOMIC DNA]</scope>
    <source>
        <strain evidence="1">cv. AL8/78</strain>
    </source>
</reference>
<dbReference type="AlphaFoldDB" id="A0A453M8D8"/>
<keyword evidence="2" id="KW-1185">Reference proteome</keyword>
<reference evidence="1" key="4">
    <citation type="submission" date="2019-03" db="UniProtKB">
        <authorList>
            <consortium name="EnsemblPlants"/>
        </authorList>
    </citation>
    <scope>IDENTIFICATION</scope>
</reference>
<dbReference type="Proteomes" id="UP000015105">
    <property type="component" value="Chromosome 5D"/>
</dbReference>